<dbReference type="RefSeq" id="WP_046511999.1">
    <property type="nucleotide sequence ID" value="NZ_LAYZ01000001.1"/>
</dbReference>
<organism evidence="2 3">
    <name type="scientific">Salinicoccus sediminis</name>
    <dbReference type="NCBI Taxonomy" id="1432562"/>
    <lineage>
        <taxon>Bacteria</taxon>
        <taxon>Bacillati</taxon>
        <taxon>Bacillota</taxon>
        <taxon>Bacilli</taxon>
        <taxon>Bacillales</taxon>
        <taxon>Staphylococcaceae</taxon>
        <taxon>Salinicoccus</taxon>
    </lineage>
</organism>
<keyword evidence="3" id="KW-1185">Reference proteome</keyword>
<sequence length="73" mass="7927">MKQFTATFFTILAILYLADRYTGFDMMPAVLVGGASALFVVIVLAVAGGLLRKNLYSFTLLILTVLILLSLIV</sequence>
<keyword evidence="1" id="KW-1133">Transmembrane helix</keyword>
<dbReference type="AlphaFoldDB" id="A0A0M2SPU0"/>
<evidence type="ECO:0000313" key="2">
    <source>
        <dbReference type="EMBL" id="KKK35701.1"/>
    </source>
</evidence>
<dbReference type="PATRIC" id="fig|1432562.3.peg.506"/>
<protein>
    <submittedName>
        <fullName evidence="2">Uncharacterized protein</fullName>
    </submittedName>
</protein>
<keyword evidence="1" id="KW-0472">Membrane</keyword>
<comment type="caution">
    <text evidence="2">The sequence shown here is derived from an EMBL/GenBank/DDBJ whole genome shotgun (WGS) entry which is preliminary data.</text>
</comment>
<accession>A0A0M2SPU0</accession>
<feature type="transmembrane region" description="Helical" evidence="1">
    <location>
        <begin position="55"/>
        <end position="72"/>
    </location>
</feature>
<dbReference type="STRING" id="1432562.WN59_02460"/>
<name>A0A0M2SPU0_9STAP</name>
<evidence type="ECO:0000256" key="1">
    <source>
        <dbReference type="SAM" id="Phobius"/>
    </source>
</evidence>
<keyword evidence="1" id="KW-0812">Transmembrane</keyword>
<proteinExistence type="predicted"/>
<feature type="transmembrane region" description="Helical" evidence="1">
    <location>
        <begin position="30"/>
        <end position="48"/>
    </location>
</feature>
<dbReference type="Proteomes" id="UP000034287">
    <property type="component" value="Unassembled WGS sequence"/>
</dbReference>
<evidence type="ECO:0000313" key="3">
    <source>
        <dbReference type="Proteomes" id="UP000034287"/>
    </source>
</evidence>
<reference evidence="2 3" key="1">
    <citation type="submission" date="2015-04" db="EMBL/GenBank/DDBJ databases">
        <title>Taxonomic description and genome sequence of Salinicoccus sediminis sp. nov., a novel hyper halotolerant bacterium isolated from marine sediment.</title>
        <authorList>
            <person name="Mathan Kumar R."/>
            <person name="Kaur G."/>
            <person name="Kumar N."/>
            <person name="Kumar A."/>
            <person name="Singh N.K."/>
            <person name="Kaur N."/>
            <person name="Mayilraj S."/>
        </authorList>
    </citation>
    <scope>NUCLEOTIDE SEQUENCE [LARGE SCALE GENOMIC DNA]</scope>
    <source>
        <strain evidence="2 3">SV-16</strain>
    </source>
</reference>
<dbReference type="OrthoDB" id="2390441at2"/>
<dbReference type="EMBL" id="LAYZ01000001">
    <property type="protein sequence ID" value="KKK35701.1"/>
    <property type="molecule type" value="Genomic_DNA"/>
</dbReference>
<gene>
    <name evidence="2" type="ORF">WN59_02460</name>
</gene>